<dbReference type="EMBL" id="QJNS01000444">
    <property type="protein sequence ID" value="RYO77644.1"/>
    <property type="molecule type" value="Genomic_DNA"/>
</dbReference>
<comment type="caution">
    <text evidence="2">The sequence shown here is derived from an EMBL/GenBank/DDBJ whole genome shotgun (WGS) entry which is preliminary data.</text>
</comment>
<reference evidence="2 3" key="1">
    <citation type="submission" date="2018-06" db="EMBL/GenBank/DDBJ databases">
        <title>Complete Genomes of Monosporascus.</title>
        <authorList>
            <person name="Robinson A.J."/>
            <person name="Natvig D.O."/>
        </authorList>
    </citation>
    <scope>NUCLEOTIDE SEQUENCE [LARGE SCALE GENOMIC DNA]</scope>
    <source>
        <strain evidence="2 3">CBS 609.92</strain>
    </source>
</reference>
<feature type="region of interest" description="Disordered" evidence="1">
    <location>
        <begin position="105"/>
        <end position="128"/>
    </location>
</feature>
<sequence>MDHIYPNLLRQSIHPPRAAEFYYCTIHHVLHCILRTKATRAQYRSRGRHHNRPRHHSAPERPADGECAWLFFSLKEAVQYRVHDRPGPLPRSDSSDALATSLGQLNLANAEPDRRPSDGAERPARARGCCPAAHGEGDTIMLDAETAAAADVVRVPMYRPENALSFIPYDNPVVIDIDWDESPKFTGIALFRYTDVFGRAAVQPSGEWGRLRHYLRPLDRDEEGCCDPVLRRARVWCCWAQGFEFLEFELRWVLTLVYDFVNVMIARQKAGGYGHESALL</sequence>
<name>A0ABY0GY99_9PEZI</name>
<organism evidence="2 3">
    <name type="scientific">Monosporascus cannonballus</name>
    <dbReference type="NCBI Taxonomy" id="155416"/>
    <lineage>
        <taxon>Eukaryota</taxon>
        <taxon>Fungi</taxon>
        <taxon>Dikarya</taxon>
        <taxon>Ascomycota</taxon>
        <taxon>Pezizomycotina</taxon>
        <taxon>Sordariomycetes</taxon>
        <taxon>Xylariomycetidae</taxon>
        <taxon>Xylariales</taxon>
        <taxon>Xylariales incertae sedis</taxon>
        <taxon>Monosporascus</taxon>
    </lineage>
</organism>
<accession>A0ABY0GY99</accession>
<evidence type="ECO:0000256" key="1">
    <source>
        <dbReference type="SAM" id="MobiDB-lite"/>
    </source>
</evidence>
<gene>
    <name evidence="2" type="ORF">DL762_009124</name>
</gene>
<proteinExistence type="predicted"/>
<keyword evidence="3" id="KW-1185">Reference proteome</keyword>
<evidence type="ECO:0000313" key="2">
    <source>
        <dbReference type="EMBL" id="RYO77644.1"/>
    </source>
</evidence>
<feature type="compositionally biased region" description="Basic and acidic residues" evidence="1">
    <location>
        <begin position="111"/>
        <end position="124"/>
    </location>
</feature>
<dbReference type="Proteomes" id="UP000294003">
    <property type="component" value="Unassembled WGS sequence"/>
</dbReference>
<protein>
    <submittedName>
        <fullName evidence="2">Uncharacterized protein</fullName>
    </submittedName>
</protein>
<evidence type="ECO:0000313" key="3">
    <source>
        <dbReference type="Proteomes" id="UP000294003"/>
    </source>
</evidence>